<evidence type="ECO:0000256" key="7">
    <source>
        <dbReference type="HAMAP-Rule" id="MF_00150"/>
    </source>
</evidence>
<dbReference type="PANTHER" id="PTHR32338:SF10">
    <property type="entry name" value="N-ACETYL-GAMMA-GLUTAMYL-PHOSPHATE REDUCTASE, CHLOROPLASTIC-RELATED"/>
    <property type="match status" value="1"/>
</dbReference>
<evidence type="ECO:0000256" key="1">
    <source>
        <dbReference type="ARBA" id="ARBA00004862"/>
    </source>
</evidence>
<evidence type="ECO:0000313" key="11">
    <source>
        <dbReference type="Proteomes" id="UP000237472"/>
    </source>
</evidence>
<reference evidence="11" key="1">
    <citation type="submission" date="2015-06" db="EMBL/GenBank/DDBJ databases">
        <authorList>
            <person name="Parisi A."/>
            <person name="Chiara M."/>
            <person name="Florio D."/>
            <person name="Miccolupo A."/>
            <person name="Manzari C."/>
            <person name="Mion D."/>
            <person name="Caruso M."/>
            <person name="D'erchia A.M."/>
            <person name="Zanoni R."/>
        </authorList>
    </citation>
    <scope>NUCLEOTIDE SEQUENCE [LARGE SCALE GENOMIC DNA]</scope>
    <source>
        <strain evidence="11">73/13</strain>
    </source>
</reference>
<dbReference type="InterPro" id="IPR000706">
    <property type="entry name" value="AGPR_type-1"/>
</dbReference>
<protein>
    <recommendedName>
        <fullName evidence="7">N-acetyl-gamma-glutamyl-phosphate reductase</fullName>
        <shortName evidence="7">AGPR</shortName>
        <ecNumber evidence="7">1.2.1.38</ecNumber>
    </recommendedName>
    <alternativeName>
        <fullName evidence="7">N-acetyl-glutamate semialdehyde dehydrogenase</fullName>
        <shortName evidence="7">NAGSA dehydrogenase</shortName>
    </alternativeName>
</protein>
<dbReference type="PANTHER" id="PTHR32338">
    <property type="entry name" value="N-ACETYL-GAMMA-GLUTAMYL-PHOSPHATE REDUCTASE, CHLOROPLASTIC-RELATED-RELATED"/>
    <property type="match status" value="1"/>
</dbReference>
<dbReference type="InterPro" id="IPR058924">
    <property type="entry name" value="AGPR_dimerisation_dom"/>
</dbReference>
<feature type="domain" description="Semialdehyde dehydrogenase NAD-binding" evidence="9">
    <location>
        <begin position="4"/>
        <end position="139"/>
    </location>
</feature>
<feature type="active site" evidence="7 8">
    <location>
        <position position="147"/>
    </location>
</feature>
<evidence type="ECO:0000256" key="6">
    <source>
        <dbReference type="ARBA" id="ARBA00050557"/>
    </source>
</evidence>
<evidence type="ECO:0000256" key="8">
    <source>
        <dbReference type="PROSITE-ProRule" id="PRU10010"/>
    </source>
</evidence>
<dbReference type="GO" id="GO:0003942">
    <property type="term" value="F:N-acetyl-gamma-glutamyl-phosphate reductase activity"/>
    <property type="evidence" value="ECO:0007669"/>
    <property type="project" value="UniProtKB-UniRule"/>
</dbReference>
<comment type="catalytic activity">
    <reaction evidence="6 7">
        <text>N-acetyl-L-glutamate 5-semialdehyde + phosphate + NADP(+) = N-acetyl-L-glutamyl 5-phosphate + NADPH + H(+)</text>
        <dbReference type="Rhea" id="RHEA:21588"/>
        <dbReference type="ChEBI" id="CHEBI:15378"/>
        <dbReference type="ChEBI" id="CHEBI:29123"/>
        <dbReference type="ChEBI" id="CHEBI:43474"/>
        <dbReference type="ChEBI" id="CHEBI:57783"/>
        <dbReference type="ChEBI" id="CHEBI:57936"/>
        <dbReference type="ChEBI" id="CHEBI:58349"/>
        <dbReference type="EC" id="1.2.1.38"/>
    </reaction>
</comment>
<keyword evidence="2 7" id="KW-0055">Arginine biosynthesis</keyword>
<dbReference type="UniPathway" id="UPA00068">
    <property type="reaction ID" value="UER00108"/>
</dbReference>
<dbReference type="InterPro" id="IPR050085">
    <property type="entry name" value="AGPR"/>
</dbReference>
<dbReference type="Gene3D" id="3.40.50.720">
    <property type="entry name" value="NAD(P)-binding Rossmann-like Domain"/>
    <property type="match status" value="1"/>
</dbReference>
<dbReference type="EMBL" id="LDWY01000049">
    <property type="protein sequence ID" value="PHY90830.1"/>
    <property type="molecule type" value="Genomic_DNA"/>
</dbReference>
<comment type="subcellular location">
    <subcellularLocation>
        <location evidence="7">Cytoplasm</location>
    </subcellularLocation>
</comment>
<dbReference type="Proteomes" id="UP000237472">
    <property type="component" value="Unassembled WGS sequence"/>
</dbReference>
<dbReference type="SMART" id="SM00859">
    <property type="entry name" value="Semialdhyde_dh"/>
    <property type="match status" value="1"/>
</dbReference>
<dbReference type="InterPro" id="IPR000534">
    <property type="entry name" value="Semialdehyde_DH_NAD-bd"/>
</dbReference>
<evidence type="ECO:0000256" key="4">
    <source>
        <dbReference type="ARBA" id="ARBA00022857"/>
    </source>
</evidence>
<comment type="function">
    <text evidence="7">Catalyzes the NADPH-dependent reduction of N-acetyl-5-glutamyl phosphate to yield N-acetyl-L-glutamate 5-semialdehyde.</text>
</comment>
<proteinExistence type="inferred from homology"/>
<dbReference type="CDD" id="cd23934">
    <property type="entry name" value="AGPR_1_C"/>
    <property type="match status" value="1"/>
</dbReference>
<dbReference type="EC" id="1.2.1.38" evidence="7"/>
<gene>
    <name evidence="7 10" type="primary">argC</name>
    <name evidence="10" type="ORF">AA994_04135</name>
</gene>
<evidence type="ECO:0000259" key="9">
    <source>
        <dbReference type="SMART" id="SM00859"/>
    </source>
</evidence>
<dbReference type="GO" id="GO:0006526">
    <property type="term" value="P:L-arginine biosynthetic process"/>
    <property type="evidence" value="ECO:0007669"/>
    <property type="project" value="UniProtKB-UniRule"/>
</dbReference>
<comment type="caution">
    <text evidence="10">The sequence shown here is derived from an EMBL/GenBank/DDBJ whole genome shotgun (WGS) entry which is preliminary data.</text>
</comment>
<dbReference type="RefSeq" id="WP_099461479.1">
    <property type="nucleotide sequence ID" value="NZ_LDWY01000049.1"/>
</dbReference>
<dbReference type="InterPro" id="IPR023013">
    <property type="entry name" value="AGPR_AS"/>
</dbReference>
<keyword evidence="3 7" id="KW-0028">Amino-acid biosynthesis</keyword>
<dbReference type="GO" id="GO:0051287">
    <property type="term" value="F:NAD binding"/>
    <property type="evidence" value="ECO:0007669"/>
    <property type="project" value="InterPro"/>
</dbReference>
<comment type="pathway">
    <text evidence="1 7">Amino-acid biosynthesis; L-arginine biosynthesis; N(2)-acetyl-L-ornithine from L-glutamate: step 3/4.</text>
</comment>
<name>A0A2G4R2R0_9BACT</name>
<dbReference type="NCBIfam" id="TIGR01850">
    <property type="entry name" value="argC"/>
    <property type="match status" value="1"/>
</dbReference>
<evidence type="ECO:0000256" key="3">
    <source>
        <dbReference type="ARBA" id="ARBA00022605"/>
    </source>
</evidence>
<keyword evidence="5 7" id="KW-0560">Oxidoreductase</keyword>
<sequence>MKLKVGILGASGYVGNELVKILSKHPKTKLTYIGSKNNIGQSYNALYPHSNLALEFSSEDLSKIQLDVLFMATPHEFSASFINEDLLERMKIIDLSADFRLKNLKNYELYYHFSHPNEKLVKEAVYGLSELYCEEIKKARLVANAGCYTTCSILSLYPVVKEKVIDLSSIIIDAKSGVSGAGRSAKIENLFCEVNENFKAYAITSHRHTPEIEEQLSLAAKQELKIQFTPHLVPMQRGILASIYTNLACDLDEVELRKIYEKYYKDKLFIRLLPEKTYPQTHFVSHSNFMDLNFCIDKRTKRLIIIGALDNLVKGAAGQAVQNMNLMFDFEENLGL</sequence>
<dbReference type="OrthoDB" id="9801289at2"/>
<keyword evidence="7" id="KW-0963">Cytoplasm</keyword>
<dbReference type="AlphaFoldDB" id="A0A2G4R2R0"/>
<dbReference type="CDD" id="cd17895">
    <property type="entry name" value="AGPR_1_N"/>
    <property type="match status" value="1"/>
</dbReference>
<evidence type="ECO:0000256" key="2">
    <source>
        <dbReference type="ARBA" id="ARBA00022571"/>
    </source>
</evidence>
<evidence type="ECO:0000313" key="10">
    <source>
        <dbReference type="EMBL" id="PHY90830.1"/>
    </source>
</evidence>
<dbReference type="FunFam" id="3.30.360.10:FF:000014">
    <property type="entry name" value="N-acetyl-gamma-glutamyl-phosphate reductase"/>
    <property type="match status" value="1"/>
</dbReference>
<dbReference type="PROSITE" id="PS01224">
    <property type="entry name" value="ARGC"/>
    <property type="match status" value="1"/>
</dbReference>
<dbReference type="GO" id="GO:0005737">
    <property type="term" value="C:cytoplasm"/>
    <property type="evidence" value="ECO:0007669"/>
    <property type="project" value="UniProtKB-SubCell"/>
</dbReference>
<dbReference type="HAMAP" id="MF_00150">
    <property type="entry name" value="ArgC_type1"/>
    <property type="match status" value="1"/>
</dbReference>
<accession>A0A2G4R2R0</accession>
<organism evidence="10 11">
    <name type="scientific">Campylobacter vulpis</name>
    <dbReference type="NCBI Taxonomy" id="1655500"/>
    <lineage>
        <taxon>Bacteria</taxon>
        <taxon>Pseudomonadati</taxon>
        <taxon>Campylobacterota</taxon>
        <taxon>Epsilonproteobacteria</taxon>
        <taxon>Campylobacterales</taxon>
        <taxon>Campylobacteraceae</taxon>
        <taxon>Campylobacter</taxon>
    </lineage>
</organism>
<dbReference type="SUPFAM" id="SSF51735">
    <property type="entry name" value="NAD(P)-binding Rossmann-fold domains"/>
    <property type="match status" value="1"/>
</dbReference>
<comment type="similarity">
    <text evidence="7">Belongs to the NAGSA dehydrogenase family. Type 1 subfamily.</text>
</comment>
<dbReference type="Pfam" id="PF01118">
    <property type="entry name" value="Semialdhyde_dh"/>
    <property type="match status" value="1"/>
</dbReference>
<dbReference type="Gene3D" id="3.30.360.10">
    <property type="entry name" value="Dihydrodipicolinate Reductase, domain 2"/>
    <property type="match status" value="1"/>
</dbReference>
<dbReference type="InterPro" id="IPR036291">
    <property type="entry name" value="NAD(P)-bd_dom_sf"/>
</dbReference>
<evidence type="ECO:0000256" key="5">
    <source>
        <dbReference type="ARBA" id="ARBA00023002"/>
    </source>
</evidence>
<dbReference type="Pfam" id="PF22698">
    <property type="entry name" value="Semialdhyde_dhC_1"/>
    <property type="match status" value="1"/>
</dbReference>
<dbReference type="SUPFAM" id="SSF55347">
    <property type="entry name" value="Glyceraldehyde-3-phosphate dehydrogenase-like, C-terminal domain"/>
    <property type="match status" value="1"/>
</dbReference>
<keyword evidence="4 7" id="KW-0521">NADP</keyword>
<dbReference type="GO" id="GO:0070401">
    <property type="term" value="F:NADP+ binding"/>
    <property type="evidence" value="ECO:0007669"/>
    <property type="project" value="InterPro"/>
</dbReference>